<dbReference type="GO" id="GO:0005975">
    <property type="term" value="P:carbohydrate metabolic process"/>
    <property type="evidence" value="ECO:0007669"/>
    <property type="project" value="InterPro"/>
</dbReference>
<dbReference type="Gene3D" id="3.20.20.80">
    <property type="entry name" value="Glycosidases"/>
    <property type="match status" value="1"/>
</dbReference>
<proteinExistence type="inferred from homology"/>
<evidence type="ECO:0000256" key="2">
    <source>
        <dbReference type="ARBA" id="ARBA00022801"/>
    </source>
</evidence>
<dbReference type="Proteomes" id="UP001152561">
    <property type="component" value="Unassembled WGS sequence"/>
</dbReference>
<protein>
    <recommendedName>
        <fullName evidence="7">Glucan endo-1,3-beta-D-glucosidase</fullName>
    </recommendedName>
</protein>
<dbReference type="InterPro" id="IPR000490">
    <property type="entry name" value="Glyco_hydro_17"/>
</dbReference>
<keyword evidence="3" id="KW-0326">Glycosidase</keyword>
<dbReference type="GO" id="GO:0004553">
    <property type="term" value="F:hydrolase activity, hydrolyzing O-glycosyl compounds"/>
    <property type="evidence" value="ECO:0007669"/>
    <property type="project" value="InterPro"/>
</dbReference>
<evidence type="ECO:0000313" key="5">
    <source>
        <dbReference type="EMBL" id="KAJ8526254.1"/>
    </source>
</evidence>
<comment type="similarity">
    <text evidence="1 4">Belongs to the glycosyl hydrolase 17 family.</text>
</comment>
<dbReference type="SUPFAM" id="SSF51445">
    <property type="entry name" value="(Trans)glycosidases"/>
    <property type="match status" value="1"/>
</dbReference>
<dbReference type="InterPro" id="IPR017853">
    <property type="entry name" value="GH"/>
</dbReference>
<evidence type="ECO:0000256" key="1">
    <source>
        <dbReference type="ARBA" id="ARBA00008773"/>
    </source>
</evidence>
<organism evidence="5 6">
    <name type="scientific">Anisodus acutangulus</name>
    <dbReference type="NCBI Taxonomy" id="402998"/>
    <lineage>
        <taxon>Eukaryota</taxon>
        <taxon>Viridiplantae</taxon>
        <taxon>Streptophyta</taxon>
        <taxon>Embryophyta</taxon>
        <taxon>Tracheophyta</taxon>
        <taxon>Spermatophyta</taxon>
        <taxon>Magnoliopsida</taxon>
        <taxon>eudicotyledons</taxon>
        <taxon>Gunneridae</taxon>
        <taxon>Pentapetalae</taxon>
        <taxon>asterids</taxon>
        <taxon>lamiids</taxon>
        <taxon>Solanales</taxon>
        <taxon>Solanaceae</taxon>
        <taxon>Solanoideae</taxon>
        <taxon>Hyoscyameae</taxon>
        <taxon>Anisodus</taxon>
    </lineage>
</organism>
<accession>A0A9Q1L1C5</accession>
<dbReference type="EMBL" id="JAJAGQ010000024">
    <property type="protein sequence ID" value="KAJ8526254.1"/>
    <property type="molecule type" value="Genomic_DNA"/>
</dbReference>
<gene>
    <name evidence="5" type="ORF">K7X08_028731</name>
</gene>
<keyword evidence="6" id="KW-1185">Reference proteome</keyword>
<name>A0A9Q1L1C5_9SOLA</name>
<dbReference type="PANTHER" id="PTHR32227">
    <property type="entry name" value="GLUCAN ENDO-1,3-BETA-GLUCOSIDASE BG1-RELATED-RELATED"/>
    <property type="match status" value="1"/>
</dbReference>
<evidence type="ECO:0000313" key="6">
    <source>
        <dbReference type="Proteomes" id="UP001152561"/>
    </source>
</evidence>
<evidence type="ECO:0000256" key="3">
    <source>
        <dbReference type="ARBA" id="ARBA00023295"/>
    </source>
</evidence>
<reference evidence="6" key="1">
    <citation type="journal article" date="2023" name="Proc. Natl. Acad. Sci. U.S.A.">
        <title>Genomic and structural basis for evolution of tropane alkaloid biosynthesis.</title>
        <authorList>
            <person name="Wanga Y.-J."/>
            <person name="Taina T."/>
            <person name="Yua J.-Y."/>
            <person name="Lia J."/>
            <person name="Xua B."/>
            <person name="Chenc J."/>
            <person name="D'Auriad J.C."/>
            <person name="Huanga J.-P."/>
            <person name="Huanga S.-X."/>
        </authorList>
    </citation>
    <scope>NUCLEOTIDE SEQUENCE [LARGE SCALE GENOMIC DNA]</scope>
    <source>
        <strain evidence="6">cv. KIB-2019</strain>
    </source>
</reference>
<sequence length="391" mass="43421">MLSSCLGSAGVNWGTMATHQLPPNNVVKMLIVDGFDKVKFFEADEVILNALVGTDIEVMLAIPNYMLKDLSSDSLIAASWVEANVSAYAYTNGVKIRYVAVGNEPFLETYNGTYLQYILPTLKNVQESLNKAGLGTEVKATILFNAGINFSPESNQVPSAGDFRPEARDLTLQIVQYLYSNNAPFVVNIYPFLNLYGNIYFPLDFAFFDRSKVKPVRDGDHVYTNVFDANFGTLGGQQMEIKTLNIENAMRFNQGLIEHCLSEQGTPARKGKKIEVYLFSLIDENAKSIAPGNFERHWGMFEFDGKPKYELDLSGRMQKDKGLVAVEGVNYMQKKDCDFDDLAVVTDGDPSDDKCRFPVMIAVAVGHSLVVLLHKKLLCILVAAILVLMDV</sequence>
<dbReference type="AlphaFoldDB" id="A0A9Q1L1C5"/>
<dbReference type="Pfam" id="PF00332">
    <property type="entry name" value="Glyco_hydro_17"/>
    <property type="match status" value="1"/>
</dbReference>
<dbReference type="InterPro" id="IPR044965">
    <property type="entry name" value="Glyco_hydro_17_plant"/>
</dbReference>
<evidence type="ECO:0008006" key="7">
    <source>
        <dbReference type="Google" id="ProtNLM"/>
    </source>
</evidence>
<keyword evidence="2" id="KW-0378">Hydrolase</keyword>
<dbReference type="OrthoDB" id="408788at2759"/>
<evidence type="ECO:0000256" key="4">
    <source>
        <dbReference type="RuleBase" id="RU004335"/>
    </source>
</evidence>
<comment type="caution">
    <text evidence="5">The sequence shown here is derived from an EMBL/GenBank/DDBJ whole genome shotgun (WGS) entry which is preliminary data.</text>
</comment>